<reference evidence="19" key="1">
    <citation type="journal article" date="2019" name="Int. J. Syst. Evol. Microbiol.">
        <title>The Global Catalogue of Microorganisms (GCM) 10K type strain sequencing project: providing services to taxonomists for standard genome sequencing and annotation.</title>
        <authorList>
            <consortium name="The Broad Institute Genomics Platform"/>
            <consortium name="The Broad Institute Genome Sequencing Center for Infectious Disease"/>
            <person name="Wu L."/>
            <person name="Ma J."/>
        </authorList>
    </citation>
    <scope>NUCLEOTIDE SEQUENCE [LARGE SCALE GENOMIC DNA]</scope>
    <source>
        <strain evidence="19">KCTC 33576</strain>
    </source>
</reference>
<evidence type="ECO:0000256" key="8">
    <source>
        <dbReference type="ARBA" id="ARBA00022840"/>
    </source>
</evidence>
<evidence type="ECO:0000259" key="16">
    <source>
        <dbReference type="PROSITE" id="PS51198"/>
    </source>
</evidence>
<dbReference type="SUPFAM" id="SSF52540">
    <property type="entry name" value="P-loop containing nucleoside triphosphate hydrolases"/>
    <property type="match status" value="1"/>
</dbReference>
<evidence type="ECO:0000256" key="13">
    <source>
        <dbReference type="ARBA" id="ARBA00034808"/>
    </source>
</evidence>
<evidence type="ECO:0000256" key="10">
    <source>
        <dbReference type="ARBA" id="ARBA00023204"/>
    </source>
</evidence>
<dbReference type="InterPro" id="IPR027417">
    <property type="entry name" value="P-loop_NTPase"/>
</dbReference>
<evidence type="ECO:0000256" key="7">
    <source>
        <dbReference type="ARBA" id="ARBA00022839"/>
    </source>
</evidence>
<dbReference type="Proteomes" id="UP001597391">
    <property type="component" value="Unassembled WGS sequence"/>
</dbReference>
<keyword evidence="4" id="KW-0227">DNA damage</keyword>
<keyword evidence="19" id="KW-1185">Reference proteome</keyword>
<keyword evidence="7" id="KW-0269">Exonuclease</keyword>
<keyword evidence="10" id="KW-0234">DNA repair</keyword>
<dbReference type="Gene3D" id="1.10.486.10">
    <property type="entry name" value="PCRA, domain 4"/>
    <property type="match status" value="1"/>
</dbReference>
<evidence type="ECO:0000256" key="4">
    <source>
        <dbReference type="ARBA" id="ARBA00022763"/>
    </source>
</evidence>
<evidence type="ECO:0000313" key="19">
    <source>
        <dbReference type="Proteomes" id="UP001597391"/>
    </source>
</evidence>
<comment type="catalytic activity">
    <reaction evidence="12">
        <text>Couples ATP hydrolysis with the unwinding of duplex DNA by translocating in the 3'-5' direction.</text>
        <dbReference type="EC" id="5.6.2.4"/>
    </reaction>
</comment>
<evidence type="ECO:0000256" key="5">
    <source>
        <dbReference type="ARBA" id="ARBA00022801"/>
    </source>
</evidence>
<dbReference type="RefSeq" id="WP_377466762.1">
    <property type="nucleotide sequence ID" value="NZ_JBHUOP010000004.1"/>
</dbReference>
<comment type="similarity">
    <text evidence="1">Belongs to the helicase family. UvrD subfamily.</text>
</comment>
<dbReference type="InterPro" id="IPR014017">
    <property type="entry name" value="DNA_helicase_UvrD-like_C"/>
</dbReference>
<evidence type="ECO:0000256" key="14">
    <source>
        <dbReference type="ARBA" id="ARBA00048988"/>
    </source>
</evidence>
<dbReference type="Pfam" id="PF12705">
    <property type="entry name" value="PDDEXK_1"/>
    <property type="match status" value="1"/>
</dbReference>
<organism evidence="18 19">
    <name type="scientific">Populibacterium corticicola</name>
    <dbReference type="NCBI Taxonomy" id="1812826"/>
    <lineage>
        <taxon>Bacteria</taxon>
        <taxon>Bacillati</taxon>
        <taxon>Actinomycetota</taxon>
        <taxon>Actinomycetes</taxon>
        <taxon>Micrococcales</taxon>
        <taxon>Jonesiaceae</taxon>
        <taxon>Populibacterium</taxon>
    </lineage>
</organism>
<sequence length="1111" mass="121688">MSAYAYSAHDIAKLLKQHQPTEEQTAIIEAPLESMLVVAGAGSGKTETMSARVVWLIANGIVQPAEVLGLTFTRKAAGELSERVRLRLIQLARAQGKDTTEDAFDALNRPTISTYNSYASSLVQEHGLRIGREPGARLLSEASQWAIVNGIVEQWQGTIDTTNAVSTLTNAVISLSGALNEHLLSIEEARERLGELEHPLEDLPPAPKKRAVHADVLKLGNSLSTRRQLLDLVHEYGEYKRTYELIDFSDQVALAATLAEDVRVVGELERERFKVVLLDEYQDTSYAQIRFLSALYGKGHPVTAVGDPNQSIYAWRGASAAGPARFPEQFRTSDGGRAQVYKLGTSWRNDTAILDVANTTSAPLYAADPDNSLPSLKPRLNAGRGKVHAAYYETIEDEATAIAEYLREHWKPGERSAAVLCRKRSQFPLIESTLRAHGIPVEVVGLGGLLSTPEVVDLVAFLEAVHDPSRGDSLMRLLTGPRVNLGASDLIALGQFARKLSKDAAVRRGCGEIPAHETDTTVDVDPIDERSILDAIVELPDLSVAVDSGFSESGWERLREVARLLDTARSLTYLSVPELIEASEKILGLDIEMALAVDRSRRAGQPVDPGNPFGRAHLDALYRVAVNFCDTAMTPTLGAFLAWLDDALARERGLERPVGRTDINAVQLITIHASKGLEWDVVVVPGLVDGQFPNPASRGASGPKESAWLTALHALPYPLRGDYQDLPQLEYASAEHSDDVLEAMNAFKAEAGAYQVLDERRLAYVAFTRARSCLFLSGAWWREGATPGQPSQFLLELVDEGVAELIAMAPEPEKAPRGQSNNPRNGSEEVATWPYEQTREFAEANAEPNGDLIKRTLTLTRRAAQIVAEQPYEPDLLSSPMISPTGVDLADLTDLLLSERDLKNEASQEVEFPAHISVSGIVEIDKDREGYARARRRPIPREPSIASRRGTTFHLWVERHFGKTALFDLDDLPGADDDLFEADTTLEKLIATFEASPWARLQPIALEQDVDIVVAGTVIRARIDAVFPDPENPGGVVVVDWKTGRVPSDMKEASSRELQLALYRIAWAQLTGTPLEQIGAAFFYVAGNTTVRPTTLATLEDIEQIMRVGRA</sequence>
<keyword evidence="5 15" id="KW-0378">Hydrolase</keyword>
<accession>A0ABW5XGG7</accession>
<evidence type="ECO:0000256" key="15">
    <source>
        <dbReference type="PROSITE-ProRule" id="PRU00560"/>
    </source>
</evidence>
<evidence type="ECO:0000256" key="3">
    <source>
        <dbReference type="ARBA" id="ARBA00022741"/>
    </source>
</evidence>
<evidence type="ECO:0000256" key="1">
    <source>
        <dbReference type="ARBA" id="ARBA00009922"/>
    </source>
</evidence>
<dbReference type="PROSITE" id="PS51198">
    <property type="entry name" value="UVRD_HELICASE_ATP_BIND"/>
    <property type="match status" value="1"/>
</dbReference>
<dbReference type="PANTHER" id="PTHR11070:SF55">
    <property type="entry name" value="DNA 3'-5' HELICASE"/>
    <property type="match status" value="1"/>
</dbReference>
<dbReference type="Gene3D" id="3.90.320.10">
    <property type="match status" value="1"/>
</dbReference>
<dbReference type="Pfam" id="PF13361">
    <property type="entry name" value="UvrD_C"/>
    <property type="match status" value="2"/>
</dbReference>
<dbReference type="EC" id="5.6.2.4" evidence="13"/>
<keyword evidence="8 15" id="KW-0067">ATP-binding</keyword>
<comment type="catalytic activity">
    <reaction evidence="14">
        <text>ATP + H2O = ADP + phosphate + H(+)</text>
        <dbReference type="Rhea" id="RHEA:13065"/>
        <dbReference type="ChEBI" id="CHEBI:15377"/>
        <dbReference type="ChEBI" id="CHEBI:15378"/>
        <dbReference type="ChEBI" id="CHEBI:30616"/>
        <dbReference type="ChEBI" id="CHEBI:43474"/>
        <dbReference type="ChEBI" id="CHEBI:456216"/>
        <dbReference type="EC" id="5.6.2.4"/>
    </reaction>
</comment>
<feature type="domain" description="UvrD-like helicase C-terminal" evidence="17">
    <location>
        <begin position="351"/>
        <end position="676"/>
    </location>
</feature>
<comment type="caution">
    <text evidence="18">The sequence shown here is derived from an EMBL/GenBank/DDBJ whole genome shotgun (WGS) entry which is preliminary data.</text>
</comment>
<keyword evidence="11" id="KW-0413">Isomerase</keyword>
<dbReference type="InterPro" id="IPR011604">
    <property type="entry name" value="PDDEXK-like_dom_sf"/>
</dbReference>
<evidence type="ECO:0000256" key="9">
    <source>
        <dbReference type="ARBA" id="ARBA00023125"/>
    </source>
</evidence>
<evidence type="ECO:0000256" key="11">
    <source>
        <dbReference type="ARBA" id="ARBA00023235"/>
    </source>
</evidence>
<evidence type="ECO:0000259" key="17">
    <source>
        <dbReference type="PROSITE" id="PS51217"/>
    </source>
</evidence>
<keyword evidence="6 15" id="KW-0347">Helicase</keyword>
<gene>
    <name evidence="18" type="ORF">ACFSYH_09705</name>
</gene>
<dbReference type="Gene3D" id="1.10.10.160">
    <property type="match status" value="1"/>
</dbReference>
<dbReference type="InterPro" id="IPR000212">
    <property type="entry name" value="DNA_helicase_UvrD/REP"/>
</dbReference>
<dbReference type="PROSITE" id="PS51217">
    <property type="entry name" value="UVRD_HELICASE_CTER"/>
    <property type="match status" value="1"/>
</dbReference>
<dbReference type="PANTHER" id="PTHR11070">
    <property type="entry name" value="UVRD / RECB / PCRA DNA HELICASE FAMILY MEMBER"/>
    <property type="match status" value="1"/>
</dbReference>
<dbReference type="InterPro" id="IPR014016">
    <property type="entry name" value="UvrD-like_ATP-bd"/>
</dbReference>
<evidence type="ECO:0000256" key="2">
    <source>
        <dbReference type="ARBA" id="ARBA00022722"/>
    </source>
</evidence>
<protein>
    <recommendedName>
        <fullName evidence="13">DNA 3'-5' helicase</fullName>
        <ecNumber evidence="13">5.6.2.4</ecNumber>
    </recommendedName>
</protein>
<dbReference type="CDD" id="cd17932">
    <property type="entry name" value="DEXQc_UvrD"/>
    <property type="match status" value="1"/>
</dbReference>
<proteinExistence type="inferred from homology"/>
<feature type="domain" description="UvrD-like helicase ATP-binding" evidence="16">
    <location>
        <begin position="18"/>
        <end position="350"/>
    </location>
</feature>
<evidence type="ECO:0000256" key="12">
    <source>
        <dbReference type="ARBA" id="ARBA00034617"/>
    </source>
</evidence>
<evidence type="ECO:0000313" key="18">
    <source>
        <dbReference type="EMBL" id="MFD2840844.1"/>
    </source>
</evidence>
<dbReference type="Gene3D" id="3.40.50.300">
    <property type="entry name" value="P-loop containing nucleotide triphosphate hydrolases"/>
    <property type="match status" value="3"/>
</dbReference>
<keyword evidence="3 15" id="KW-0547">Nucleotide-binding</keyword>
<evidence type="ECO:0000256" key="6">
    <source>
        <dbReference type="ARBA" id="ARBA00022806"/>
    </source>
</evidence>
<feature type="binding site" evidence="15">
    <location>
        <begin position="39"/>
        <end position="46"/>
    </location>
    <ligand>
        <name>ATP</name>
        <dbReference type="ChEBI" id="CHEBI:30616"/>
    </ligand>
</feature>
<dbReference type="EMBL" id="JBHUOP010000004">
    <property type="protein sequence ID" value="MFD2840844.1"/>
    <property type="molecule type" value="Genomic_DNA"/>
</dbReference>
<dbReference type="Pfam" id="PF00580">
    <property type="entry name" value="UvrD-helicase"/>
    <property type="match status" value="1"/>
</dbReference>
<dbReference type="InterPro" id="IPR038726">
    <property type="entry name" value="PDDEXK_AddAB-type"/>
</dbReference>
<name>A0ABW5XGG7_9MICO</name>
<keyword evidence="2" id="KW-0540">Nuclease</keyword>
<keyword evidence="9" id="KW-0238">DNA-binding</keyword>
<dbReference type="InterPro" id="IPR013986">
    <property type="entry name" value="DExx_box_DNA_helicase_dom_sf"/>
</dbReference>